<name>A0A813IBN3_POLGL</name>
<keyword evidence="2" id="KW-0645">Protease</keyword>
<evidence type="ECO:0000256" key="1">
    <source>
        <dbReference type="ARBA" id="ARBA00022475"/>
    </source>
</evidence>
<dbReference type="GO" id="GO:0016020">
    <property type="term" value="C:membrane"/>
    <property type="evidence" value="ECO:0007669"/>
    <property type="project" value="InterPro"/>
</dbReference>
<gene>
    <name evidence="8" type="ORF">PGLA2088_LOCUS6441</name>
</gene>
<dbReference type="Pfam" id="PF01252">
    <property type="entry name" value="Peptidase_A8"/>
    <property type="match status" value="1"/>
</dbReference>
<dbReference type="InterPro" id="IPR001872">
    <property type="entry name" value="Peptidase_A8"/>
</dbReference>
<dbReference type="GO" id="GO:0006508">
    <property type="term" value="P:proteolysis"/>
    <property type="evidence" value="ECO:0007669"/>
    <property type="project" value="UniProtKB-KW"/>
</dbReference>
<sequence>MADCACDPCEEAAASSLVDSPAHFVRRRPEEHGKEEISSSPCEKPQTWRWRLAWGLLIGSLPVELLLKYTAWRFRRQLLLLDIPALSLRLEWTYSENHRSALGFLQAASVELRRGIYAACALLTLAASVWVAKPGRCSAPTRFGAACYVVGGFGNLTDRALISCVVDYVMFTAVFEHWRIYFNLSDLILNLGFGVLFYQLWTSGADATHQE</sequence>
<keyword evidence="4" id="KW-0378">Hydrolase</keyword>
<dbReference type="EMBL" id="CAJNNW010006420">
    <property type="protein sequence ID" value="CAE8648300.1"/>
    <property type="molecule type" value="Genomic_DNA"/>
</dbReference>
<dbReference type="PANTHER" id="PTHR33695:SF1">
    <property type="entry name" value="LIPOPROTEIN SIGNAL PEPTIDASE"/>
    <property type="match status" value="1"/>
</dbReference>
<organism evidence="8 9">
    <name type="scientific">Polarella glacialis</name>
    <name type="common">Dinoflagellate</name>
    <dbReference type="NCBI Taxonomy" id="89957"/>
    <lineage>
        <taxon>Eukaryota</taxon>
        <taxon>Sar</taxon>
        <taxon>Alveolata</taxon>
        <taxon>Dinophyceae</taxon>
        <taxon>Suessiales</taxon>
        <taxon>Suessiaceae</taxon>
        <taxon>Polarella</taxon>
    </lineage>
</organism>
<evidence type="ECO:0000256" key="7">
    <source>
        <dbReference type="SAM" id="Phobius"/>
    </source>
</evidence>
<keyword evidence="1" id="KW-1003">Cell membrane</keyword>
<keyword evidence="6 7" id="KW-0472">Membrane</keyword>
<proteinExistence type="predicted"/>
<dbReference type="GO" id="GO:0004190">
    <property type="term" value="F:aspartic-type endopeptidase activity"/>
    <property type="evidence" value="ECO:0007669"/>
    <property type="project" value="InterPro"/>
</dbReference>
<feature type="transmembrane region" description="Helical" evidence="7">
    <location>
        <begin position="180"/>
        <end position="201"/>
    </location>
</feature>
<keyword evidence="5 7" id="KW-1133">Transmembrane helix</keyword>
<evidence type="ECO:0000256" key="6">
    <source>
        <dbReference type="ARBA" id="ARBA00023136"/>
    </source>
</evidence>
<accession>A0A813IBN3</accession>
<keyword evidence="3 7" id="KW-0812">Transmembrane</keyword>
<comment type="caution">
    <text evidence="8">The sequence shown here is derived from an EMBL/GenBank/DDBJ whole genome shotgun (WGS) entry which is preliminary data.</text>
</comment>
<evidence type="ECO:0000256" key="2">
    <source>
        <dbReference type="ARBA" id="ARBA00022670"/>
    </source>
</evidence>
<evidence type="ECO:0000256" key="3">
    <source>
        <dbReference type="ARBA" id="ARBA00022692"/>
    </source>
</evidence>
<protein>
    <recommendedName>
        <fullName evidence="10">Signal peptidase II</fullName>
    </recommendedName>
</protein>
<dbReference type="PANTHER" id="PTHR33695">
    <property type="entry name" value="LIPOPROTEIN SIGNAL PEPTIDASE"/>
    <property type="match status" value="1"/>
</dbReference>
<dbReference type="Proteomes" id="UP000626109">
    <property type="component" value="Unassembled WGS sequence"/>
</dbReference>
<reference evidence="8" key="1">
    <citation type="submission" date="2021-02" db="EMBL/GenBank/DDBJ databases">
        <authorList>
            <person name="Dougan E. K."/>
            <person name="Rhodes N."/>
            <person name="Thang M."/>
            <person name="Chan C."/>
        </authorList>
    </citation>
    <scope>NUCLEOTIDE SEQUENCE</scope>
</reference>
<evidence type="ECO:0008006" key="10">
    <source>
        <dbReference type="Google" id="ProtNLM"/>
    </source>
</evidence>
<evidence type="ECO:0000313" key="9">
    <source>
        <dbReference type="Proteomes" id="UP000626109"/>
    </source>
</evidence>
<dbReference type="AlphaFoldDB" id="A0A813IBN3"/>
<evidence type="ECO:0000313" key="8">
    <source>
        <dbReference type="EMBL" id="CAE8648300.1"/>
    </source>
</evidence>
<evidence type="ECO:0000256" key="4">
    <source>
        <dbReference type="ARBA" id="ARBA00022801"/>
    </source>
</evidence>
<evidence type="ECO:0000256" key="5">
    <source>
        <dbReference type="ARBA" id="ARBA00022989"/>
    </source>
</evidence>